<comment type="caution">
    <text evidence="2">The sequence shown here is derived from an EMBL/GenBank/DDBJ whole genome shotgun (WGS) entry which is preliminary data.</text>
</comment>
<feature type="transmembrane region" description="Helical" evidence="1">
    <location>
        <begin position="41"/>
        <end position="59"/>
    </location>
</feature>
<feature type="transmembrane region" description="Helical" evidence="1">
    <location>
        <begin position="124"/>
        <end position="145"/>
    </location>
</feature>
<accession>A0ABS9BMI1</accession>
<dbReference type="EMBL" id="JAKEVY010000007">
    <property type="protein sequence ID" value="MCF1716924.1"/>
    <property type="molecule type" value="Genomic_DNA"/>
</dbReference>
<gene>
    <name evidence="2" type="ORF">L0U88_19945</name>
</gene>
<feature type="transmembrane region" description="Helical" evidence="1">
    <location>
        <begin position="65"/>
        <end position="84"/>
    </location>
</feature>
<evidence type="ECO:0000313" key="2">
    <source>
        <dbReference type="EMBL" id="MCF1716924.1"/>
    </source>
</evidence>
<keyword evidence="3" id="KW-1185">Reference proteome</keyword>
<protein>
    <recommendedName>
        <fullName evidence="4">MotA/TolQ/ExbB proton channel domain-containing protein</fullName>
    </recommendedName>
</protein>
<organism evidence="2 3">
    <name type="scientific">Flavihumibacter fluminis</name>
    <dbReference type="NCBI Taxonomy" id="2909236"/>
    <lineage>
        <taxon>Bacteria</taxon>
        <taxon>Pseudomonadati</taxon>
        <taxon>Bacteroidota</taxon>
        <taxon>Chitinophagia</taxon>
        <taxon>Chitinophagales</taxon>
        <taxon>Chitinophagaceae</taxon>
        <taxon>Flavihumibacter</taxon>
    </lineage>
</organism>
<evidence type="ECO:0008006" key="4">
    <source>
        <dbReference type="Google" id="ProtNLM"/>
    </source>
</evidence>
<dbReference type="Proteomes" id="UP001200145">
    <property type="component" value="Unassembled WGS sequence"/>
</dbReference>
<name>A0ABS9BMI1_9BACT</name>
<dbReference type="RefSeq" id="WP_234868519.1">
    <property type="nucleotide sequence ID" value="NZ_JAKEVY010000007.1"/>
</dbReference>
<keyword evidence="1" id="KW-0812">Transmembrane</keyword>
<evidence type="ECO:0000256" key="1">
    <source>
        <dbReference type="SAM" id="Phobius"/>
    </source>
</evidence>
<keyword evidence="1" id="KW-0472">Membrane</keyword>
<feature type="transmembrane region" description="Helical" evidence="1">
    <location>
        <begin position="157"/>
        <end position="177"/>
    </location>
</feature>
<evidence type="ECO:0000313" key="3">
    <source>
        <dbReference type="Proteomes" id="UP001200145"/>
    </source>
</evidence>
<proteinExistence type="predicted"/>
<reference evidence="2 3" key="1">
    <citation type="submission" date="2022-01" db="EMBL/GenBank/DDBJ databases">
        <title>Flavihumibacter sp. nov., isolated from sediment of a river.</title>
        <authorList>
            <person name="Liu H."/>
        </authorList>
    </citation>
    <scope>NUCLEOTIDE SEQUENCE [LARGE SCALE GENOMIC DNA]</scope>
    <source>
        <strain evidence="2 3">RY-1</strain>
    </source>
</reference>
<sequence>MTEQTKWQDWNPEDADLSRLLKPGRIQRIQPGHPLMKLKKALLMNMIWGVLIFLFYIYIIIVFPYWPILITIVITMAFTAYVLFKAWKLYASIQTTVSATRPVLEELRMHHREISDWGRVQQKLGLLVYPFAAAGGYLSGGILGSGKTIEELMTKPIFVYALPVTMLVLIPICYWLAKWMFNKSFGKHLRSLEGIIHSLEVDN</sequence>
<keyword evidence="1" id="KW-1133">Transmembrane helix</keyword>